<protein>
    <submittedName>
        <fullName evidence="2">DUF3810 family protein</fullName>
    </submittedName>
</protein>
<dbReference type="EMBL" id="CP032869">
    <property type="protein sequence ID" value="AYL94133.1"/>
    <property type="molecule type" value="Genomic_DNA"/>
</dbReference>
<dbReference type="RefSeq" id="WP_119407852.1">
    <property type="nucleotide sequence ID" value="NZ_CP032869.1"/>
</dbReference>
<feature type="transmembrane region" description="Helical" evidence="1">
    <location>
        <begin position="96"/>
        <end position="118"/>
    </location>
</feature>
<name>A0A494VS19_9SPHI</name>
<dbReference type="InterPro" id="IPR024294">
    <property type="entry name" value="DUF3810"/>
</dbReference>
<reference evidence="2 3" key="1">
    <citation type="submission" date="2018-10" db="EMBL/GenBank/DDBJ databases">
        <title>Genome sequencing of Mucilaginibacter sp. HYN0043.</title>
        <authorList>
            <person name="Kim M."/>
            <person name="Yi H."/>
        </authorList>
    </citation>
    <scope>NUCLEOTIDE SEQUENCE [LARGE SCALE GENOMIC DNA]</scope>
    <source>
        <strain evidence="2 3">HYN0043</strain>
    </source>
</reference>
<proteinExistence type="predicted"/>
<keyword evidence="1" id="KW-1133">Transmembrane helix</keyword>
<organism evidence="2 3">
    <name type="scientific">Mucilaginibacter celer</name>
    <dbReference type="NCBI Taxonomy" id="2305508"/>
    <lineage>
        <taxon>Bacteria</taxon>
        <taxon>Pseudomonadati</taxon>
        <taxon>Bacteroidota</taxon>
        <taxon>Sphingobacteriia</taxon>
        <taxon>Sphingobacteriales</taxon>
        <taxon>Sphingobacteriaceae</taxon>
        <taxon>Mucilaginibacter</taxon>
    </lineage>
</organism>
<feature type="transmembrane region" description="Helical" evidence="1">
    <location>
        <begin position="45"/>
        <end position="63"/>
    </location>
</feature>
<evidence type="ECO:0000256" key="1">
    <source>
        <dbReference type="SAM" id="Phobius"/>
    </source>
</evidence>
<dbReference type="Pfam" id="PF12725">
    <property type="entry name" value="DUF3810"/>
    <property type="match status" value="1"/>
</dbReference>
<keyword evidence="3" id="KW-1185">Reference proteome</keyword>
<accession>A0A494VS19</accession>
<feature type="transmembrane region" description="Helical" evidence="1">
    <location>
        <begin position="15"/>
        <end position="33"/>
    </location>
</feature>
<keyword evidence="1" id="KW-0812">Transmembrane</keyword>
<sequence>MHRPKNNNKPVLKKVIVIALLALAIFLLMLLAGHPAAVERYYANGFYIVICRVVHPVLNIFPFSVGDVLYISVVIYLIYAFIRLIVLIFKKRFKIAGRFFLGLIIGVQSAILAFYLFWGMNYFRQPAAIRLNLQDTSFTTADLKAVTHILIDSVNATRSRVTHADLAQSNTNIYNIARHTIRTLSKDSLNFRAYDPDIKPSILTPLLNYIGTSGYYNPFTSEAQVNYQMPVFNRPFVVCHEMSHQMGYGAEDEADYAGFVVATHSLDRLLRYSAYHLAVQEFMYSLAGRDTIAHKELKALLNKDVRNDYKIERDYWRAYQNKLGAVSSIFYDNFLKANNQPRGLETYNRMVLLVMAAYQTQWPSFAARHSLSSLSH</sequence>
<evidence type="ECO:0000313" key="2">
    <source>
        <dbReference type="EMBL" id="AYL94133.1"/>
    </source>
</evidence>
<dbReference type="Proteomes" id="UP000270046">
    <property type="component" value="Chromosome"/>
</dbReference>
<evidence type="ECO:0000313" key="3">
    <source>
        <dbReference type="Proteomes" id="UP000270046"/>
    </source>
</evidence>
<feature type="transmembrane region" description="Helical" evidence="1">
    <location>
        <begin position="69"/>
        <end position="89"/>
    </location>
</feature>
<dbReference type="AlphaFoldDB" id="A0A494VS19"/>
<gene>
    <name evidence="2" type="ORF">HYN43_001950</name>
</gene>
<dbReference type="KEGG" id="muh:HYN43_001950"/>
<dbReference type="OrthoDB" id="1048788at2"/>
<keyword evidence="1" id="KW-0472">Membrane</keyword>